<dbReference type="Pfam" id="PF01841">
    <property type="entry name" value="Transglut_core"/>
    <property type="match status" value="1"/>
</dbReference>
<protein>
    <submittedName>
        <fullName evidence="3">TransglutaminaseTgpA domain-containing protein</fullName>
    </submittedName>
</protein>
<keyword evidence="4" id="KW-1185">Reference proteome</keyword>
<gene>
    <name evidence="3" type="ORF">ACFFJP_10100</name>
</gene>
<dbReference type="InterPro" id="IPR021878">
    <property type="entry name" value="TgpA_N"/>
</dbReference>
<feature type="transmembrane region" description="Helical" evidence="1">
    <location>
        <begin position="167"/>
        <end position="185"/>
    </location>
</feature>
<dbReference type="EMBL" id="JBHLXP010000001">
    <property type="protein sequence ID" value="MFC0048640.1"/>
    <property type="molecule type" value="Genomic_DNA"/>
</dbReference>
<evidence type="ECO:0000259" key="2">
    <source>
        <dbReference type="SMART" id="SM00460"/>
    </source>
</evidence>
<dbReference type="Pfam" id="PF11992">
    <property type="entry name" value="TgpA_N"/>
    <property type="match status" value="1"/>
</dbReference>
<evidence type="ECO:0000313" key="3">
    <source>
        <dbReference type="EMBL" id="MFC0048640.1"/>
    </source>
</evidence>
<organism evidence="3 4">
    <name type="scientific">Rheinheimera tilapiae</name>
    <dbReference type="NCBI Taxonomy" id="875043"/>
    <lineage>
        <taxon>Bacteria</taxon>
        <taxon>Pseudomonadati</taxon>
        <taxon>Pseudomonadota</taxon>
        <taxon>Gammaproteobacteria</taxon>
        <taxon>Chromatiales</taxon>
        <taxon>Chromatiaceae</taxon>
        <taxon>Rheinheimera</taxon>
    </lineage>
</organism>
<feature type="domain" description="Transglutaminase-like" evidence="2">
    <location>
        <begin position="395"/>
        <end position="465"/>
    </location>
</feature>
<name>A0ABV6BGN4_9GAMM</name>
<dbReference type="InterPro" id="IPR002931">
    <property type="entry name" value="Transglutaminase-like"/>
</dbReference>
<dbReference type="SMART" id="SM00460">
    <property type="entry name" value="TGc"/>
    <property type="match status" value="1"/>
</dbReference>
<feature type="transmembrane region" description="Helical" evidence="1">
    <location>
        <begin position="137"/>
        <end position="155"/>
    </location>
</feature>
<dbReference type="InterPro" id="IPR052901">
    <property type="entry name" value="Bact_TGase-like"/>
</dbReference>
<comment type="caution">
    <text evidence="3">The sequence shown here is derived from an EMBL/GenBank/DDBJ whole genome shotgun (WGS) entry which is preliminary data.</text>
</comment>
<feature type="transmembrane region" description="Helical" evidence="1">
    <location>
        <begin position="85"/>
        <end position="103"/>
    </location>
</feature>
<evidence type="ECO:0000313" key="4">
    <source>
        <dbReference type="Proteomes" id="UP001589813"/>
    </source>
</evidence>
<feature type="transmembrane region" description="Helical" evidence="1">
    <location>
        <begin position="115"/>
        <end position="131"/>
    </location>
</feature>
<dbReference type="Proteomes" id="UP001589813">
    <property type="component" value="Unassembled WGS sequence"/>
</dbReference>
<sequence>MVNAIAQISPQLFQTLQWRLWLFQLLLWALLLPAYSSWSLAVFALLLLAKLWQLYRGGRPWSLTKNNLLAAAMLVALLISSRQLGVMHLMFHFLLLAAILRLLGLSERRPADISQLLWVHYFLLACAFILHQDLWLAMLIFCAFLLNLHCHHLCFCREQPQWQWRQVSRVAALMTAATVLLFLLFPRLPPLWQLPGAKLNQTGLSDNLAPGSVSSLLQSNALAFRVKFDGAAPPPEMRYFRAKIYDVFDGQNWRAQRPQLKASPAPADNPHYRYTVIAEPHQQFSLFVLGLPNQNSSNVGVNREALVVAEQPLSQRISYQLSSSLVPLPARGDVSRYLQLPAGNVKARELALQLNQGVPSAKTLAARIGSYFQQQQFRYSLSPGEINGEQIDNFLFDKKLGFCSHYASSTVFLLRAAGVPARLVGGYLGGEWQDNGAYLQVLQKDAHAWVEYYQDNRWWPFDPTALIEPSLLVDLSEDSIATEFSGLGGDWMLQRLEILLMQPLRNMDYYWSMWVLSFDSNQQQSLFGQLNNWRQQLQVQPKHAFWLLILPGLGLVIWWWRRPRIQPVEQLFQPLLRLQVKLPQQSYQQYLQQWAEQHPMLMPEISACLDAYLRWQFNGEPGGLIQARQIMKQLKPKLKRLKF</sequence>
<dbReference type="InterPro" id="IPR038765">
    <property type="entry name" value="Papain-like_cys_pep_sf"/>
</dbReference>
<dbReference type="RefSeq" id="WP_377243015.1">
    <property type="nucleotide sequence ID" value="NZ_JBHLXP010000001.1"/>
</dbReference>
<proteinExistence type="predicted"/>
<keyword evidence="1" id="KW-0472">Membrane</keyword>
<dbReference type="PANTHER" id="PTHR42736:SF1">
    <property type="entry name" value="PROTEIN-GLUTAMINE GAMMA-GLUTAMYLTRANSFERASE"/>
    <property type="match status" value="1"/>
</dbReference>
<accession>A0ABV6BGN4</accession>
<feature type="transmembrane region" description="Helical" evidence="1">
    <location>
        <begin position="25"/>
        <end position="49"/>
    </location>
</feature>
<keyword evidence="1" id="KW-1133">Transmembrane helix</keyword>
<keyword evidence="1" id="KW-0812">Transmembrane</keyword>
<feature type="transmembrane region" description="Helical" evidence="1">
    <location>
        <begin position="543"/>
        <end position="560"/>
    </location>
</feature>
<dbReference type="SUPFAM" id="SSF54001">
    <property type="entry name" value="Cysteine proteinases"/>
    <property type="match status" value="1"/>
</dbReference>
<dbReference type="PANTHER" id="PTHR42736">
    <property type="entry name" value="PROTEIN-GLUTAMINE GAMMA-GLUTAMYLTRANSFERASE"/>
    <property type="match status" value="1"/>
</dbReference>
<dbReference type="Gene3D" id="3.10.620.30">
    <property type="match status" value="1"/>
</dbReference>
<evidence type="ECO:0000256" key="1">
    <source>
        <dbReference type="SAM" id="Phobius"/>
    </source>
</evidence>
<reference evidence="3 4" key="1">
    <citation type="submission" date="2024-09" db="EMBL/GenBank/DDBJ databases">
        <authorList>
            <person name="Sun Q."/>
            <person name="Mori K."/>
        </authorList>
    </citation>
    <scope>NUCLEOTIDE SEQUENCE [LARGE SCALE GENOMIC DNA]</scope>
    <source>
        <strain evidence="3 4">KCTC 23315</strain>
    </source>
</reference>